<proteinExistence type="predicted"/>
<dbReference type="PROSITE" id="PS50011">
    <property type="entry name" value="PROTEIN_KINASE_DOM"/>
    <property type="match status" value="1"/>
</dbReference>
<feature type="domain" description="Protein kinase" evidence="1">
    <location>
        <begin position="17"/>
        <end position="178"/>
    </location>
</feature>
<dbReference type="GO" id="GO:0004672">
    <property type="term" value="F:protein kinase activity"/>
    <property type="evidence" value="ECO:0007669"/>
    <property type="project" value="InterPro"/>
</dbReference>
<name>A0A835F7T9_9POAL</name>
<dbReference type="InterPro" id="IPR011009">
    <property type="entry name" value="Kinase-like_dom_sf"/>
</dbReference>
<protein>
    <recommendedName>
        <fullName evidence="1">Protein kinase domain-containing protein</fullName>
    </recommendedName>
</protein>
<dbReference type="SUPFAM" id="SSF56112">
    <property type="entry name" value="Protein kinase-like (PK-like)"/>
    <property type="match status" value="1"/>
</dbReference>
<dbReference type="Gene3D" id="1.10.510.10">
    <property type="entry name" value="Transferase(Phosphotransferase) domain 1"/>
    <property type="match status" value="1"/>
</dbReference>
<dbReference type="Proteomes" id="UP000636709">
    <property type="component" value="Unassembled WGS sequence"/>
</dbReference>
<evidence type="ECO:0000313" key="2">
    <source>
        <dbReference type="EMBL" id="KAF8730987.1"/>
    </source>
</evidence>
<dbReference type="EMBL" id="JACEFO010001613">
    <property type="protein sequence ID" value="KAF8730987.1"/>
    <property type="molecule type" value="Genomic_DNA"/>
</dbReference>
<organism evidence="2 3">
    <name type="scientific">Digitaria exilis</name>
    <dbReference type="NCBI Taxonomy" id="1010633"/>
    <lineage>
        <taxon>Eukaryota</taxon>
        <taxon>Viridiplantae</taxon>
        <taxon>Streptophyta</taxon>
        <taxon>Embryophyta</taxon>
        <taxon>Tracheophyta</taxon>
        <taxon>Spermatophyta</taxon>
        <taxon>Magnoliopsida</taxon>
        <taxon>Liliopsida</taxon>
        <taxon>Poales</taxon>
        <taxon>Poaceae</taxon>
        <taxon>PACMAD clade</taxon>
        <taxon>Panicoideae</taxon>
        <taxon>Panicodae</taxon>
        <taxon>Paniceae</taxon>
        <taxon>Anthephorinae</taxon>
        <taxon>Digitaria</taxon>
    </lineage>
</organism>
<dbReference type="OrthoDB" id="603552at2759"/>
<evidence type="ECO:0000259" key="1">
    <source>
        <dbReference type="PROSITE" id="PS50011"/>
    </source>
</evidence>
<dbReference type="PANTHER" id="PTHR48008">
    <property type="entry name" value="LEUCINE-RICH REPEAT RECEPTOR-LIKE PROTEIN KINASE IMK3-RELATED"/>
    <property type="match status" value="1"/>
</dbReference>
<dbReference type="PANTHER" id="PTHR48008:SF6">
    <property type="entry name" value="LEUCINE-RICH REPEAT RECEPTOR-LIKE PROTEIN KINASE IMK3-RELATED"/>
    <property type="match status" value="1"/>
</dbReference>
<accession>A0A835F7T9</accession>
<dbReference type="Pfam" id="PF07714">
    <property type="entry name" value="PK_Tyr_Ser-Thr"/>
    <property type="match status" value="1"/>
</dbReference>
<dbReference type="InterPro" id="IPR000719">
    <property type="entry name" value="Prot_kinase_dom"/>
</dbReference>
<dbReference type="InterPro" id="IPR052451">
    <property type="entry name" value="Ser/Thr_kinase-like"/>
</dbReference>
<reference evidence="2" key="1">
    <citation type="submission" date="2020-07" db="EMBL/GenBank/DDBJ databases">
        <title>Genome sequence and genetic diversity analysis of an under-domesticated orphan crop, white fonio (Digitaria exilis).</title>
        <authorList>
            <person name="Bennetzen J.L."/>
            <person name="Chen S."/>
            <person name="Ma X."/>
            <person name="Wang X."/>
            <person name="Yssel A.E.J."/>
            <person name="Chaluvadi S.R."/>
            <person name="Johnson M."/>
            <person name="Gangashetty P."/>
            <person name="Hamidou F."/>
            <person name="Sanogo M.D."/>
            <person name="Zwaenepoel A."/>
            <person name="Wallace J."/>
            <person name="Van De Peer Y."/>
            <person name="Van Deynze A."/>
        </authorList>
    </citation>
    <scope>NUCLEOTIDE SEQUENCE</scope>
    <source>
        <tissue evidence="2">Leaves</tissue>
    </source>
</reference>
<dbReference type="GO" id="GO:0005524">
    <property type="term" value="F:ATP binding"/>
    <property type="evidence" value="ECO:0007669"/>
    <property type="project" value="InterPro"/>
</dbReference>
<dbReference type="AlphaFoldDB" id="A0A835F7T9"/>
<sequence length="178" mass="19838">MVHFDVGFTSDLNDLLRASAEVLRKDTYGTVYKAELENGTIVFVRRFGVEMTKDQKNFKAEIAVLGKIRHPNLLAPIACHVGRDEKLIIMDYMPRGSLSDFLHDLPKILAALVVHTALMMAHAAHVVVRRWGLEKGVQVGGSNLVEIRDHEQEVDELPGADVQLLQIGVNRQFTTPDG</sequence>
<gene>
    <name evidence="2" type="ORF">HU200_016867</name>
</gene>
<evidence type="ECO:0000313" key="3">
    <source>
        <dbReference type="Proteomes" id="UP000636709"/>
    </source>
</evidence>
<dbReference type="InterPro" id="IPR001245">
    <property type="entry name" value="Ser-Thr/Tyr_kinase_cat_dom"/>
</dbReference>
<comment type="caution">
    <text evidence="2">The sequence shown here is derived from an EMBL/GenBank/DDBJ whole genome shotgun (WGS) entry which is preliminary data.</text>
</comment>
<keyword evidence="3" id="KW-1185">Reference proteome</keyword>